<proteinExistence type="predicted"/>
<name>A0A8X6YXP4_9ARAC</name>
<protein>
    <submittedName>
        <fullName evidence="2">Uncharacterized protein</fullName>
    </submittedName>
</protein>
<sequence length="94" mass="10738">MEKNWENRTLTWSADDIEGGQGCEIGAIIPENLEQKSARTKQSSVVFGKCETEQRLAVTCCQRAVYWRFGRRSGRPTTQREEAIRESEGWKLSA</sequence>
<accession>A0A8X6YXP4</accession>
<dbReference type="Proteomes" id="UP000886998">
    <property type="component" value="Unassembled WGS sequence"/>
</dbReference>
<comment type="caution">
    <text evidence="2">The sequence shown here is derived from an EMBL/GenBank/DDBJ whole genome shotgun (WGS) entry which is preliminary data.</text>
</comment>
<dbReference type="AlphaFoldDB" id="A0A8X6YXP4"/>
<organism evidence="2 3">
    <name type="scientific">Trichonephila inaurata madagascariensis</name>
    <dbReference type="NCBI Taxonomy" id="2747483"/>
    <lineage>
        <taxon>Eukaryota</taxon>
        <taxon>Metazoa</taxon>
        <taxon>Ecdysozoa</taxon>
        <taxon>Arthropoda</taxon>
        <taxon>Chelicerata</taxon>
        <taxon>Arachnida</taxon>
        <taxon>Araneae</taxon>
        <taxon>Araneomorphae</taxon>
        <taxon>Entelegynae</taxon>
        <taxon>Araneoidea</taxon>
        <taxon>Nephilidae</taxon>
        <taxon>Trichonephila</taxon>
        <taxon>Trichonephila inaurata</taxon>
    </lineage>
</organism>
<keyword evidence="3" id="KW-1185">Reference proteome</keyword>
<dbReference type="OrthoDB" id="10269080at2759"/>
<evidence type="ECO:0000256" key="1">
    <source>
        <dbReference type="SAM" id="MobiDB-lite"/>
    </source>
</evidence>
<gene>
    <name evidence="2" type="ORF">TNIN_361201</name>
</gene>
<evidence type="ECO:0000313" key="3">
    <source>
        <dbReference type="Proteomes" id="UP000886998"/>
    </source>
</evidence>
<feature type="compositionally biased region" description="Basic and acidic residues" evidence="1">
    <location>
        <begin position="78"/>
        <end position="94"/>
    </location>
</feature>
<dbReference type="EMBL" id="BMAV01023512">
    <property type="protein sequence ID" value="GFY79320.1"/>
    <property type="molecule type" value="Genomic_DNA"/>
</dbReference>
<reference evidence="2" key="1">
    <citation type="submission" date="2020-08" db="EMBL/GenBank/DDBJ databases">
        <title>Multicomponent nature underlies the extraordinary mechanical properties of spider dragline silk.</title>
        <authorList>
            <person name="Kono N."/>
            <person name="Nakamura H."/>
            <person name="Mori M."/>
            <person name="Yoshida Y."/>
            <person name="Ohtoshi R."/>
            <person name="Malay A.D."/>
            <person name="Moran D.A.P."/>
            <person name="Tomita M."/>
            <person name="Numata K."/>
            <person name="Arakawa K."/>
        </authorList>
    </citation>
    <scope>NUCLEOTIDE SEQUENCE</scope>
</reference>
<feature type="region of interest" description="Disordered" evidence="1">
    <location>
        <begin position="73"/>
        <end position="94"/>
    </location>
</feature>
<evidence type="ECO:0000313" key="2">
    <source>
        <dbReference type="EMBL" id="GFY79320.1"/>
    </source>
</evidence>